<dbReference type="GO" id="GO:0016853">
    <property type="term" value="F:isomerase activity"/>
    <property type="evidence" value="ECO:0007669"/>
    <property type="project" value="UniProtKB-KW"/>
</dbReference>
<comment type="caution">
    <text evidence="2">The sequence shown here is derived from an EMBL/GenBank/DDBJ whole genome shotgun (WGS) entry which is preliminary data.</text>
</comment>
<name>A0A4U1BG47_9GAMM</name>
<evidence type="ECO:0000259" key="1">
    <source>
        <dbReference type="Pfam" id="PF01261"/>
    </source>
</evidence>
<dbReference type="InterPro" id="IPR013022">
    <property type="entry name" value="Xyl_isomerase-like_TIM-brl"/>
</dbReference>
<dbReference type="Gene3D" id="3.20.20.150">
    <property type="entry name" value="Divalent-metal-dependent TIM barrel enzymes"/>
    <property type="match status" value="1"/>
</dbReference>
<proteinExistence type="predicted"/>
<dbReference type="OrthoDB" id="6253202at2"/>
<dbReference type="EMBL" id="SWCI01000002">
    <property type="protein sequence ID" value="TKB50282.1"/>
    <property type="molecule type" value="Genomic_DNA"/>
</dbReference>
<dbReference type="AlphaFoldDB" id="A0A4U1BG47"/>
<dbReference type="InterPro" id="IPR036237">
    <property type="entry name" value="Xyl_isomerase-like_sf"/>
</dbReference>
<dbReference type="Proteomes" id="UP000305674">
    <property type="component" value="Unassembled WGS sequence"/>
</dbReference>
<organism evidence="2 3">
    <name type="scientific">Ferrimonas sediminicola</name>
    <dbReference type="NCBI Taxonomy" id="2569538"/>
    <lineage>
        <taxon>Bacteria</taxon>
        <taxon>Pseudomonadati</taxon>
        <taxon>Pseudomonadota</taxon>
        <taxon>Gammaproteobacteria</taxon>
        <taxon>Alteromonadales</taxon>
        <taxon>Ferrimonadaceae</taxon>
        <taxon>Ferrimonas</taxon>
    </lineage>
</organism>
<protein>
    <submittedName>
        <fullName evidence="2">Sugar phosphate isomerase/epimerase</fullName>
    </submittedName>
</protein>
<keyword evidence="3" id="KW-1185">Reference proteome</keyword>
<dbReference type="SUPFAM" id="SSF51658">
    <property type="entry name" value="Xylose isomerase-like"/>
    <property type="match status" value="1"/>
</dbReference>
<sequence>MPDPDRPGGDDEPGVAVMKQLLNISVNPAPGHLLGDWQQARRWLSRWSLDGFELAPHGRWCHDAVPADLAGGLHLTFFPILTPFWRQDWRELLRIFGNRQTVEHFYGGLEPDHLVAIYVDQLQLAQALQLPYVVFHPVTCDMAHLFSQAFPWHWRDTLAVCAELLNASLSRSGYRGRVLFENLWWPGSFRLDSRLEYDTLRRLVNFDNCGLCFDSGHRMATNTALTSEADGVAWLLKELRRLDLTSEIHTLHLNCSLSGHYIEQAKGQTAPYANCPDFWHQLEVALKHVSTIDGHHPFSRVDLRPLIDACEPGHLVHELAQSSLEGWAAAIEQQTSLVRP</sequence>
<gene>
    <name evidence="2" type="ORF">FCL40_03720</name>
</gene>
<accession>A0A4U1BG47</accession>
<evidence type="ECO:0000313" key="3">
    <source>
        <dbReference type="Proteomes" id="UP000305674"/>
    </source>
</evidence>
<keyword evidence="2" id="KW-0413">Isomerase</keyword>
<dbReference type="Pfam" id="PF01261">
    <property type="entry name" value="AP_endonuc_2"/>
    <property type="match status" value="1"/>
</dbReference>
<reference evidence="2 3" key="1">
    <citation type="submission" date="2019-04" db="EMBL/GenBank/DDBJ databases">
        <authorList>
            <person name="Hwang J.C."/>
        </authorList>
    </citation>
    <scope>NUCLEOTIDE SEQUENCE [LARGE SCALE GENOMIC DNA]</scope>
    <source>
        <strain evidence="2 3">IMCC35001</strain>
    </source>
</reference>
<evidence type="ECO:0000313" key="2">
    <source>
        <dbReference type="EMBL" id="TKB50282.1"/>
    </source>
</evidence>
<feature type="domain" description="Xylose isomerase-like TIM barrel" evidence="1">
    <location>
        <begin position="45"/>
        <end position="254"/>
    </location>
</feature>